<organism evidence="1 2">
    <name type="scientific">Seminavis robusta</name>
    <dbReference type="NCBI Taxonomy" id="568900"/>
    <lineage>
        <taxon>Eukaryota</taxon>
        <taxon>Sar</taxon>
        <taxon>Stramenopiles</taxon>
        <taxon>Ochrophyta</taxon>
        <taxon>Bacillariophyta</taxon>
        <taxon>Bacillariophyceae</taxon>
        <taxon>Bacillariophycidae</taxon>
        <taxon>Naviculales</taxon>
        <taxon>Naviculaceae</taxon>
        <taxon>Seminavis</taxon>
    </lineage>
</organism>
<dbReference type="AlphaFoldDB" id="A0A9N8I1P2"/>
<protein>
    <submittedName>
        <fullName evidence="1">Uncharacterized protein</fullName>
    </submittedName>
</protein>
<accession>A0A9N8I1P2</accession>
<dbReference type="EMBL" id="CAICTM010004021">
    <property type="protein sequence ID" value="CAB9531808.1"/>
    <property type="molecule type" value="Genomic_DNA"/>
</dbReference>
<reference evidence="1" key="1">
    <citation type="submission" date="2020-06" db="EMBL/GenBank/DDBJ databases">
        <authorList>
            <consortium name="Plant Systems Biology data submission"/>
        </authorList>
    </citation>
    <scope>NUCLEOTIDE SEQUENCE</scope>
    <source>
        <strain evidence="1">D6</strain>
    </source>
</reference>
<dbReference type="Proteomes" id="UP001153069">
    <property type="component" value="Unassembled WGS sequence"/>
</dbReference>
<comment type="caution">
    <text evidence="1">The sequence shown here is derived from an EMBL/GenBank/DDBJ whole genome shotgun (WGS) entry which is preliminary data.</text>
</comment>
<evidence type="ECO:0000313" key="1">
    <source>
        <dbReference type="EMBL" id="CAB9531808.1"/>
    </source>
</evidence>
<evidence type="ECO:0000313" key="2">
    <source>
        <dbReference type="Proteomes" id="UP001153069"/>
    </source>
</evidence>
<proteinExistence type="predicted"/>
<sequence length="141" mass="16081">MIGSLMIGNRESKFLALHKGSESFSKTYEGINTAAEILRIEFFFLEIGEWEASGQYQDEVYLKIGGTTLDLTGFDKAYIEGNREEYFEGFKEGISWNRRAVSESMENFGFGSNTDQLHQVSVTVPKQYHTFPRVPSRLNSE</sequence>
<gene>
    <name evidence="1" type="ORF">SEMRO_4023_G352570.1</name>
</gene>
<name>A0A9N8I1P2_9STRA</name>
<keyword evidence="2" id="KW-1185">Reference proteome</keyword>